<evidence type="ECO:0000256" key="1">
    <source>
        <dbReference type="SAM" id="MobiDB-lite"/>
    </source>
</evidence>
<feature type="compositionally biased region" description="Polar residues" evidence="1">
    <location>
        <begin position="274"/>
        <end position="285"/>
    </location>
</feature>
<feature type="compositionally biased region" description="Low complexity" evidence="1">
    <location>
        <begin position="419"/>
        <end position="433"/>
    </location>
</feature>
<evidence type="ECO:0000313" key="3">
    <source>
        <dbReference type="Proteomes" id="UP001221757"/>
    </source>
</evidence>
<dbReference type="Proteomes" id="UP001221757">
    <property type="component" value="Unassembled WGS sequence"/>
</dbReference>
<accession>A0AAD7FTZ4</accession>
<proteinExistence type="predicted"/>
<feature type="compositionally biased region" description="Basic and acidic residues" evidence="1">
    <location>
        <begin position="634"/>
        <end position="656"/>
    </location>
</feature>
<gene>
    <name evidence="2" type="ORF">B0H17DRAFT_1149256</name>
</gene>
<reference evidence="2" key="1">
    <citation type="submission" date="2023-03" db="EMBL/GenBank/DDBJ databases">
        <title>Massive genome expansion in bonnet fungi (Mycena s.s.) driven by repeated elements and novel gene families across ecological guilds.</title>
        <authorList>
            <consortium name="Lawrence Berkeley National Laboratory"/>
            <person name="Harder C.B."/>
            <person name="Miyauchi S."/>
            <person name="Viragh M."/>
            <person name="Kuo A."/>
            <person name="Thoen E."/>
            <person name="Andreopoulos B."/>
            <person name="Lu D."/>
            <person name="Skrede I."/>
            <person name="Drula E."/>
            <person name="Henrissat B."/>
            <person name="Morin E."/>
            <person name="Kohler A."/>
            <person name="Barry K."/>
            <person name="LaButti K."/>
            <person name="Morin E."/>
            <person name="Salamov A."/>
            <person name="Lipzen A."/>
            <person name="Mereny Z."/>
            <person name="Hegedus B."/>
            <person name="Baldrian P."/>
            <person name="Stursova M."/>
            <person name="Weitz H."/>
            <person name="Taylor A."/>
            <person name="Grigoriev I.V."/>
            <person name="Nagy L.G."/>
            <person name="Martin F."/>
            <person name="Kauserud H."/>
        </authorList>
    </citation>
    <scope>NUCLEOTIDE SEQUENCE</scope>
    <source>
        <strain evidence="2">CBHHK067</strain>
    </source>
</reference>
<evidence type="ECO:0000313" key="2">
    <source>
        <dbReference type="EMBL" id="KAJ7638115.1"/>
    </source>
</evidence>
<dbReference type="AlphaFoldDB" id="A0AAD7FTZ4"/>
<feature type="region of interest" description="Disordered" evidence="1">
    <location>
        <begin position="246"/>
        <end position="298"/>
    </location>
</feature>
<feature type="region of interest" description="Disordered" evidence="1">
    <location>
        <begin position="372"/>
        <end position="529"/>
    </location>
</feature>
<keyword evidence="3" id="KW-1185">Reference proteome</keyword>
<feature type="region of interest" description="Disordered" evidence="1">
    <location>
        <begin position="782"/>
        <end position="806"/>
    </location>
</feature>
<name>A0AAD7FTZ4_MYCRO</name>
<sequence>MYCKGLALTFFASPGVTELEFSGFSLTATQQSQKNPSESYRKGGYGESADRHGRRIQLIKERDTNDKKISTRGLRSAPFLPPHTIVVYCLLRAFVGSLPLQGLVERRMQNVQSSNELTIACASTHARIVAWSSGSSGISISGGSTSLRRCRMTLAHNSSGVAPLGEAKTTRTNTAVRADHAFKVFEAGGPLLVGVVQGTSERRNHQPRLEQMLCRVRLVVRQSASKYYPGAPSWLSRPYEEMFKSNRDSPDFGNRPLSDSPGTVSGAYLKKPSEVTSPHRTNSSWQRAARQEQAENAGLCREKDRAGGLNKQEWIRRIGGERWTQETRISVVESRGLLTHPRNVQAGNAKTRPVDLPPAPAFTRHHTVARIPLPYPPKPASEPTSISSAGGYGRTGGQDRQLQRKDVVVRTPIEREAVPAARPGAGRGAASASTDARVKKQRRRSSPNPHRPGFECEQQVSESTPLERSRPALLHSPPSREPSILHSGAGLTPSRSALESPLTAGGRRRAAAAASRARMDPGEPSVKGRTQMYCPSHAPRCAGNASGTAEAVSAMCIHGRARRSCLHPQLGVFVPAASPATARALRCSSPHHQHRLSRIRASRNASPGKSHPNIGDVLVLVPIRPRTRNATRRQRIEPERHDLRARGNGHANEERRRSVRRRRAARRPILGVDELLAAREVTGKGMGCVCGRKAYEWSGCMELSGARAPGGAGKKETKDSTECGGVRRGSGGGAGMGKDKYNEEGVSRALALPQCPSWKERGWKGGRGVGCPSRGAAVYGDGAGGSCTERSTKQQGVRSPERAQQDSVCEIGSIPGACPPSVHPVYMLESPLQGAKTASSWRGTLSLTGYGGAAGGRCAERADPRMCALRVGSVKDGALRGTGASYGIRALALPASVRPGYVLESPLQGEKMASSWRGIPLNGYGGAAGGRRMERTDPRMCALRPRAVPVRGTRSWTWRGRRSWTCRGTRTGRGGRERGLERERSWGLIGMEGVQALARRKVSTEESRADVMYAPEVDARAVRLRHTDRVRCRLTSSAGAFVHESVAPIYVTTADGRAGSVVRARPYEAKERPSQRGWTAGHLCSEYCSWDRARQQSTSFPPKPTRYSYPGLAKDLQRESGTRWALAYDAITIFVVSLRLDGCG</sequence>
<feature type="compositionally biased region" description="Gly residues" evidence="1">
    <location>
        <begin position="726"/>
        <end position="736"/>
    </location>
</feature>
<feature type="region of interest" description="Disordered" evidence="1">
    <location>
        <begin position="706"/>
        <end position="738"/>
    </location>
</feature>
<protein>
    <submittedName>
        <fullName evidence="2">Uncharacterized protein</fullName>
    </submittedName>
</protein>
<feature type="compositionally biased region" description="Basic and acidic residues" evidence="1">
    <location>
        <begin position="401"/>
        <end position="417"/>
    </location>
</feature>
<dbReference type="EMBL" id="JARKIE010000443">
    <property type="protein sequence ID" value="KAJ7638115.1"/>
    <property type="molecule type" value="Genomic_DNA"/>
</dbReference>
<organism evidence="2 3">
    <name type="scientific">Mycena rosella</name>
    <name type="common">Pink bonnet</name>
    <name type="synonym">Agaricus rosellus</name>
    <dbReference type="NCBI Taxonomy" id="1033263"/>
    <lineage>
        <taxon>Eukaryota</taxon>
        <taxon>Fungi</taxon>
        <taxon>Dikarya</taxon>
        <taxon>Basidiomycota</taxon>
        <taxon>Agaricomycotina</taxon>
        <taxon>Agaricomycetes</taxon>
        <taxon>Agaricomycetidae</taxon>
        <taxon>Agaricales</taxon>
        <taxon>Marasmiineae</taxon>
        <taxon>Mycenaceae</taxon>
        <taxon>Mycena</taxon>
    </lineage>
</organism>
<feature type="region of interest" description="Disordered" evidence="1">
    <location>
        <begin position="630"/>
        <end position="662"/>
    </location>
</feature>
<feature type="region of interest" description="Disordered" evidence="1">
    <location>
        <begin position="30"/>
        <end position="52"/>
    </location>
</feature>
<comment type="caution">
    <text evidence="2">The sequence shown here is derived from an EMBL/GenBank/DDBJ whole genome shotgun (WGS) entry which is preliminary data.</text>
</comment>